<dbReference type="Proteomes" id="UP000448867">
    <property type="component" value="Unassembled WGS sequence"/>
</dbReference>
<protein>
    <submittedName>
        <fullName evidence="4">Isochorismatase family protein</fullName>
    </submittedName>
</protein>
<dbReference type="PANTHER" id="PTHR43540:SF1">
    <property type="entry name" value="ISOCHORISMATASE HYDROLASE"/>
    <property type="match status" value="1"/>
</dbReference>
<dbReference type="OrthoDB" id="257098at2"/>
<evidence type="ECO:0000256" key="2">
    <source>
        <dbReference type="ARBA" id="ARBA00022801"/>
    </source>
</evidence>
<dbReference type="SUPFAM" id="SSF52499">
    <property type="entry name" value="Isochorismatase-like hydrolases"/>
    <property type="match status" value="1"/>
</dbReference>
<evidence type="ECO:0000313" key="5">
    <source>
        <dbReference type="Proteomes" id="UP000448867"/>
    </source>
</evidence>
<comment type="caution">
    <text evidence="4">The sequence shown here is derived from an EMBL/GenBank/DDBJ whole genome shotgun (WGS) entry which is preliminary data.</text>
</comment>
<organism evidence="4 5">
    <name type="scientific">Metabacillus lacus</name>
    <dbReference type="NCBI Taxonomy" id="1983721"/>
    <lineage>
        <taxon>Bacteria</taxon>
        <taxon>Bacillati</taxon>
        <taxon>Bacillota</taxon>
        <taxon>Bacilli</taxon>
        <taxon>Bacillales</taxon>
        <taxon>Bacillaceae</taxon>
        <taxon>Metabacillus</taxon>
    </lineage>
</organism>
<accession>A0A7X2M0T0</accession>
<dbReference type="RefSeq" id="WP_154308633.1">
    <property type="nucleotide sequence ID" value="NZ_WKKI01000029.1"/>
</dbReference>
<dbReference type="InterPro" id="IPR050272">
    <property type="entry name" value="Isochorismatase-like_hydrls"/>
</dbReference>
<keyword evidence="5" id="KW-1185">Reference proteome</keyword>
<dbReference type="InterPro" id="IPR036380">
    <property type="entry name" value="Isochorismatase-like_sf"/>
</dbReference>
<dbReference type="InterPro" id="IPR000868">
    <property type="entry name" value="Isochorismatase-like_dom"/>
</dbReference>
<dbReference type="Gene3D" id="3.40.50.850">
    <property type="entry name" value="Isochorismatase-like"/>
    <property type="match status" value="1"/>
</dbReference>
<name>A0A7X2M0T0_9BACI</name>
<dbReference type="PANTHER" id="PTHR43540">
    <property type="entry name" value="PEROXYUREIDOACRYLATE/UREIDOACRYLATE AMIDOHYDROLASE-RELATED"/>
    <property type="match status" value="1"/>
</dbReference>
<evidence type="ECO:0000259" key="3">
    <source>
        <dbReference type="Pfam" id="PF00857"/>
    </source>
</evidence>
<reference evidence="4 5" key="1">
    <citation type="submission" date="2019-11" db="EMBL/GenBank/DDBJ databases">
        <title>Bacillus lacus genome.</title>
        <authorList>
            <person name="Allen C.J."/>
            <person name="Newman J.D."/>
        </authorList>
    </citation>
    <scope>NUCLEOTIDE SEQUENCE [LARGE SCALE GENOMIC DNA]</scope>
    <source>
        <strain evidence="4 5">KCTC 33946</strain>
    </source>
</reference>
<feature type="domain" description="Isochorismatase-like" evidence="3">
    <location>
        <begin position="10"/>
        <end position="182"/>
    </location>
</feature>
<proteinExistence type="inferred from homology"/>
<keyword evidence="2" id="KW-0378">Hydrolase</keyword>
<sequence>MNTLYPPPGLLVLDVQNGFDDPYWGERNNHKAEKNILELQAAWREKSWPVLHSQHLSMNISSPFHYTKKKGIAFKEATRPMPGEYVFQKQVNSAFIGTQLEAVLNDLGVKTVVITGLSTQHCVSTTTRMSANLGFTTYLAEDACAAFAITDHKGTFYSADAVHQAQLAALHKEFATIVSTQEMLQLIEKLKTE</sequence>
<dbReference type="CDD" id="cd01014">
    <property type="entry name" value="nicotinamidase_related"/>
    <property type="match status" value="1"/>
</dbReference>
<gene>
    <name evidence="4" type="ORF">GJU40_13725</name>
</gene>
<dbReference type="AlphaFoldDB" id="A0A7X2M0T0"/>
<dbReference type="GO" id="GO:0016787">
    <property type="term" value="F:hydrolase activity"/>
    <property type="evidence" value="ECO:0007669"/>
    <property type="project" value="UniProtKB-KW"/>
</dbReference>
<evidence type="ECO:0000256" key="1">
    <source>
        <dbReference type="ARBA" id="ARBA00006336"/>
    </source>
</evidence>
<dbReference type="EMBL" id="WKKI01000029">
    <property type="protein sequence ID" value="MRX73204.1"/>
    <property type="molecule type" value="Genomic_DNA"/>
</dbReference>
<dbReference type="Pfam" id="PF00857">
    <property type="entry name" value="Isochorismatase"/>
    <property type="match status" value="1"/>
</dbReference>
<evidence type="ECO:0000313" key="4">
    <source>
        <dbReference type="EMBL" id="MRX73204.1"/>
    </source>
</evidence>
<comment type="similarity">
    <text evidence="1">Belongs to the isochorismatase family.</text>
</comment>